<reference evidence="1 2" key="1">
    <citation type="submission" date="2014-04" db="EMBL/GenBank/DDBJ databases">
        <title>Evolutionary Origins and Diversification of the Mycorrhizal Mutualists.</title>
        <authorList>
            <consortium name="DOE Joint Genome Institute"/>
            <consortium name="Mycorrhizal Genomics Consortium"/>
            <person name="Kohler A."/>
            <person name="Kuo A."/>
            <person name="Nagy L.G."/>
            <person name="Floudas D."/>
            <person name="Copeland A."/>
            <person name="Barry K.W."/>
            <person name="Cichocki N."/>
            <person name="Veneault-Fourrey C."/>
            <person name="LaButti K."/>
            <person name="Lindquist E.A."/>
            <person name="Lipzen A."/>
            <person name="Lundell T."/>
            <person name="Morin E."/>
            <person name="Murat C."/>
            <person name="Riley R."/>
            <person name="Ohm R."/>
            <person name="Sun H."/>
            <person name="Tunlid A."/>
            <person name="Henrissat B."/>
            <person name="Grigoriev I.V."/>
            <person name="Hibbett D.S."/>
            <person name="Martin F."/>
        </authorList>
    </citation>
    <scope>NUCLEOTIDE SEQUENCE [LARGE SCALE GENOMIC DNA]</scope>
    <source>
        <strain evidence="1 2">MD-312</strain>
    </source>
</reference>
<feature type="non-terminal residue" evidence="1">
    <location>
        <position position="1"/>
    </location>
</feature>
<protein>
    <submittedName>
        <fullName evidence="1">Uncharacterized protein</fullName>
    </submittedName>
</protein>
<dbReference type="EMBL" id="KN839845">
    <property type="protein sequence ID" value="KIJ64786.1"/>
    <property type="molecule type" value="Genomic_DNA"/>
</dbReference>
<evidence type="ECO:0000313" key="2">
    <source>
        <dbReference type="Proteomes" id="UP000053820"/>
    </source>
</evidence>
<dbReference type="HOGENOM" id="CLU_090069_0_0_1"/>
<proteinExistence type="predicted"/>
<accession>A0A0C9WFF9</accession>
<dbReference type="Proteomes" id="UP000053820">
    <property type="component" value="Unassembled WGS sequence"/>
</dbReference>
<gene>
    <name evidence="1" type="ORF">HYDPIDRAFT_89642</name>
</gene>
<evidence type="ECO:0000313" key="1">
    <source>
        <dbReference type="EMBL" id="KIJ64786.1"/>
    </source>
</evidence>
<keyword evidence="2" id="KW-1185">Reference proteome</keyword>
<organism evidence="1 2">
    <name type="scientific">Hydnomerulius pinastri MD-312</name>
    <dbReference type="NCBI Taxonomy" id="994086"/>
    <lineage>
        <taxon>Eukaryota</taxon>
        <taxon>Fungi</taxon>
        <taxon>Dikarya</taxon>
        <taxon>Basidiomycota</taxon>
        <taxon>Agaricomycotina</taxon>
        <taxon>Agaricomycetes</taxon>
        <taxon>Agaricomycetidae</taxon>
        <taxon>Boletales</taxon>
        <taxon>Boletales incertae sedis</taxon>
        <taxon>Leucogyrophana</taxon>
    </lineage>
</organism>
<dbReference type="OrthoDB" id="2802364at2759"/>
<dbReference type="AlphaFoldDB" id="A0A0C9WFF9"/>
<name>A0A0C9WFF9_9AGAM</name>
<sequence>HSPRRRAPPSLAKVTEMNQSRLLPTQHHILTQDDDPLELLYRRFNVAKLTPQPGAPIPSTVDLRVLKDAHIPSHVLAVFDISESDWGPSYQPIMVPIRADLYTRDFRTNIIPQSPPGTPYPVPYRVPNLDGQIVTLPVVPTLVPHAPSIPLLFLFALGLESRSHLLCYRLLPSEVIGEFPASPAMAQLMVQLCSDEQLTKYIAFNQGLWKNILSLGPRDTQFIGLVQTAWNVTVEARRIRQRAAMDRSVDVVQRRPSPAHGT</sequence>